<evidence type="ECO:0000259" key="1">
    <source>
        <dbReference type="Pfam" id="PF16694"/>
    </source>
</evidence>
<feature type="domain" description="Cytochrome P460" evidence="1">
    <location>
        <begin position="93"/>
        <end position="185"/>
    </location>
</feature>
<dbReference type="Pfam" id="PF16694">
    <property type="entry name" value="Cytochrome_P460"/>
    <property type="match status" value="1"/>
</dbReference>
<dbReference type="Gene3D" id="3.50.70.20">
    <property type="entry name" value="Cytochrome P460"/>
    <property type="match status" value="1"/>
</dbReference>
<gene>
    <name evidence="2" type="ORF">LCGC14_2934360</name>
</gene>
<dbReference type="InterPro" id="IPR038142">
    <property type="entry name" value="Cytochrome_P460_sp"/>
</dbReference>
<organism evidence="2">
    <name type="scientific">marine sediment metagenome</name>
    <dbReference type="NCBI Taxonomy" id="412755"/>
    <lineage>
        <taxon>unclassified sequences</taxon>
        <taxon>metagenomes</taxon>
        <taxon>ecological metagenomes</taxon>
    </lineage>
</organism>
<sequence length="195" mass="21902">MKRKKMMLLSMVVFSLVVFTGIIFVKTGIVESQTMPFGTNEDVEYSKRLWQVLVKEKLVGPNAIQTLPYEGKPPHGVVLETLVSTVTVNGNTGPAYVKANYGGKDITRSKVANNRQKYLKSVTVMYKREKGYDSDNQDWYWVKYTPDGGLHKNPKGMRLAGRVAKGKKKGCIACHIMAEGDDYLYQNDAAQLDQE</sequence>
<reference evidence="2" key="1">
    <citation type="journal article" date="2015" name="Nature">
        <title>Complex archaea that bridge the gap between prokaryotes and eukaryotes.</title>
        <authorList>
            <person name="Spang A."/>
            <person name="Saw J.H."/>
            <person name="Jorgensen S.L."/>
            <person name="Zaremba-Niedzwiedzka K."/>
            <person name="Martijn J."/>
            <person name="Lind A.E."/>
            <person name="van Eijk R."/>
            <person name="Schleper C."/>
            <person name="Guy L."/>
            <person name="Ettema T.J."/>
        </authorList>
    </citation>
    <scope>NUCLEOTIDE SEQUENCE</scope>
</reference>
<dbReference type="InterPro" id="IPR032033">
    <property type="entry name" value="Cytochrome_P460"/>
</dbReference>
<evidence type="ECO:0000313" key="2">
    <source>
        <dbReference type="EMBL" id="KKK69405.1"/>
    </source>
</evidence>
<name>A0A0F8Y714_9ZZZZ</name>
<comment type="caution">
    <text evidence="2">The sequence shown here is derived from an EMBL/GenBank/DDBJ whole genome shotgun (WGS) entry which is preliminary data.</text>
</comment>
<dbReference type="EMBL" id="LAZR01058663">
    <property type="protein sequence ID" value="KKK69405.1"/>
    <property type="molecule type" value="Genomic_DNA"/>
</dbReference>
<protein>
    <recommendedName>
        <fullName evidence="1">Cytochrome P460 domain-containing protein</fullName>
    </recommendedName>
</protein>
<dbReference type="AlphaFoldDB" id="A0A0F8Y714"/>
<dbReference type="CDD" id="cd20716">
    <property type="entry name" value="cyt_P460_fam"/>
    <property type="match status" value="1"/>
</dbReference>
<proteinExistence type="predicted"/>
<accession>A0A0F8Y714</accession>